<gene>
    <name evidence="2" type="ORF">GCM10018781_76670</name>
</gene>
<reference evidence="2" key="1">
    <citation type="journal article" date="2014" name="Int. J. Syst. Evol. Microbiol.">
        <title>Complete genome sequence of Corynebacterium casei LMG S-19264T (=DSM 44701T), isolated from a smear-ripened cheese.</title>
        <authorList>
            <consortium name="US DOE Joint Genome Institute (JGI-PGF)"/>
            <person name="Walter F."/>
            <person name="Albersmeier A."/>
            <person name="Kalinowski J."/>
            <person name="Ruckert C."/>
        </authorList>
    </citation>
    <scope>NUCLEOTIDE SEQUENCE</scope>
    <source>
        <strain evidence="2">JCM 4646</strain>
    </source>
</reference>
<dbReference type="AlphaFoldDB" id="A0A919D7J6"/>
<sequence length="89" mass="9787">MRATDDAPDTTAEQPWQHTQDQLTRIRTRTLAEAGDAIAAIDTCLTTLDTLRKDLTHRPWTRSPSPRVPPVTGAETVTRHATATSKPVV</sequence>
<feature type="region of interest" description="Disordered" evidence="1">
    <location>
        <begin position="56"/>
        <end position="89"/>
    </location>
</feature>
<protein>
    <submittedName>
        <fullName evidence="2">Uncharacterized protein</fullName>
    </submittedName>
</protein>
<dbReference type="EMBL" id="BNBO01000082">
    <property type="protein sequence ID" value="GHE25334.1"/>
    <property type="molecule type" value="Genomic_DNA"/>
</dbReference>
<organism evidence="2 3">
    <name type="scientific">Kitasatospora indigofera</name>
    <dbReference type="NCBI Taxonomy" id="67307"/>
    <lineage>
        <taxon>Bacteria</taxon>
        <taxon>Bacillati</taxon>
        <taxon>Actinomycetota</taxon>
        <taxon>Actinomycetes</taxon>
        <taxon>Kitasatosporales</taxon>
        <taxon>Streptomycetaceae</taxon>
        <taxon>Kitasatospora</taxon>
    </lineage>
</organism>
<reference evidence="2" key="2">
    <citation type="submission" date="2020-09" db="EMBL/GenBank/DDBJ databases">
        <authorList>
            <person name="Sun Q."/>
            <person name="Ohkuma M."/>
        </authorList>
    </citation>
    <scope>NUCLEOTIDE SEQUENCE</scope>
    <source>
        <strain evidence="2">JCM 4646</strain>
    </source>
</reference>
<name>A0A919D7J6_9ACTN</name>
<comment type="caution">
    <text evidence="2">The sequence shown here is derived from an EMBL/GenBank/DDBJ whole genome shotgun (WGS) entry which is preliminary data.</text>
</comment>
<proteinExistence type="predicted"/>
<dbReference type="RefSeq" id="WP_190215545.1">
    <property type="nucleotide sequence ID" value="NZ_BNBO01000082.1"/>
</dbReference>
<keyword evidence="3" id="KW-1185">Reference proteome</keyword>
<feature type="compositionally biased region" description="Polar residues" evidence="1">
    <location>
        <begin position="11"/>
        <end position="22"/>
    </location>
</feature>
<evidence type="ECO:0000256" key="1">
    <source>
        <dbReference type="SAM" id="MobiDB-lite"/>
    </source>
</evidence>
<evidence type="ECO:0000313" key="3">
    <source>
        <dbReference type="Proteomes" id="UP000617734"/>
    </source>
</evidence>
<feature type="compositionally biased region" description="Polar residues" evidence="1">
    <location>
        <begin position="79"/>
        <end position="89"/>
    </location>
</feature>
<evidence type="ECO:0000313" key="2">
    <source>
        <dbReference type="EMBL" id="GHE25334.1"/>
    </source>
</evidence>
<accession>A0A919D7J6</accession>
<dbReference type="Proteomes" id="UP000617734">
    <property type="component" value="Unassembled WGS sequence"/>
</dbReference>
<dbReference type="GeneID" id="95357887"/>
<feature type="region of interest" description="Disordered" evidence="1">
    <location>
        <begin position="1"/>
        <end position="22"/>
    </location>
</feature>